<name>A0A3N4M3E2_9PEZI</name>
<sequence>MNYYFSIRKSTKPTREPTILTTNECLRVFGIEYLVLYISEIPLNPIYGNSIFNNCEGEQIMTRLFRACPLWGQINSLCVKSLPSFELDKSDRSIYSLWDNPAIFATMHAQPEAICGGQFTQRPRISDNHDNMLGDYTLGKESAKELRKGSQNELLTQVLTSAKHFAIPHILCLVRIVVIGILGIQSNLAIPNLVVPPPN</sequence>
<keyword evidence="2" id="KW-1185">Reference proteome</keyword>
<dbReference type="EMBL" id="ML121530">
    <property type="protein sequence ID" value="RPB27882.1"/>
    <property type="molecule type" value="Genomic_DNA"/>
</dbReference>
<dbReference type="AlphaFoldDB" id="A0A3N4M3E2"/>
<proteinExistence type="predicted"/>
<evidence type="ECO:0000313" key="2">
    <source>
        <dbReference type="Proteomes" id="UP000267821"/>
    </source>
</evidence>
<evidence type="ECO:0000313" key="1">
    <source>
        <dbReference type="EMBL" id="RPB27882.1"/>
    </source>
</evidence>
<gene>
    <name evidence="1" type="ORF">L211DRAFT_845879</name>
</gene>
<organism evidence="1 2">
    <name type="scientific">Terfezia boudieri ATCC MYA-4762</name>
    <dbReference type="NCBI Taxonomy" id="1051890"/>
    <lineage>
        <taxon>Eukaryota</taxon>
        <taxon>Fungi</taxon>
        <taxon>Dikarya</taxon>
        <taxon>Ascomycota</taxon>
        <taxon>Pezizomycotina</taxon>
        <taxon>Pezizomycetes</taxon>
        <taxon>Pezizales</taxon>
        <taxon>Pezizaceae</taxon>
        <taxon>Terfezia</taxon>
    </lineage>
</organism>
<dbReference type="Proteomes" id="UP000267821">
    <property type="component" value="Unassembled WGS sequence"/>
</dbReference>
<accession>A0A3N4M3E2</accession>
<reference evidence="1 2" key="1">
    <citation type="journal article" date="2018" name="Nat. Ecol. Evol.">
        <title>Pezizomycetes genomes reveal the molecular basis of ectomycorrhizal truffle lifestyle.</title>
        <authorList>
            <person name="Murat C."/>
            <person name="Payen T."/>
            <person name="Noel B."/>
            <person name="Kuo A."/>
            <person name="Morin E."/>
            <person name="Chen J."/>
            <person name="Kohler A."/>
            <person name="Krizsan K."/>
            <person name="Balestrini R."/>
            <person name="Da Silva C."/>
            <person name="Montanini B."/>
            <person name="Hainaut M."/>
            <person name="Levati E."/>
            <person name="Barry K.W."/>
            <person name="Belfiori B."/>
            <person name="Cichocki N."/>
            <person name="Clum A."/>
            <person name="Dockter R.B."/>
            <person name="Fauchery L."/>
            <person name="Guy J."/>
            <person name="Iotti M."/>
            <person name="Le Tacon F."/>
            <person name="Lindquist E.A."/>
            <person name="Lipzen A."/>
            <person name="Malagnac F."/>
            <person name="Mello A."/>
            <person name="Molinier V."/>
            <person name="Miyauchi S."/>
            <person name="Poulain J."/>
            <person name="Riccioni C."/>
            <person name="Rubini A."/>
            <person name="Sitrit Y."/>
            <person name="Splivallo R."/>
            <person name="Traeger S."/>
            <person name="Wang M."/>
            <person name="Zifcakova L."/>
            <person name="Wipf D."/>
            <person name="Zambonelli A."/>
            <person name="Paolocci F."/>
            <person name="Nowrousian M."/>
            <person name="Ottonello S."/>
            <person name="Baldrian P."/>
            <person name="Spatafora J.W."/>
            <person name="Henrissat B."/>
            <person name="Nagy L.G."/>
            <person name="Aury J.M."/>
            <person name="Wincker P."/>
            <person name="Grigoriev I.V."/>
            <person name="Bonfante P."/>
            <person name="Martin F.M."/>
        </authorList>
    </citation>
    <scope>NUCLEOTIDE SEQUENCE [LARGE SCALE GENOMIC DNA]</scope>
    <source>
        <strain evidence="1 2">ATCC MYA-4762</strain>
    </source>
</reference>
<dbReference type="InParanoid" id="A0A3N4M3E2"/>
<protein>
    <submittedName>
        <fullName evidence="1">Uncharacterized protein</fullName>
    </submittedName>
</protein>